<dbReference type="AlphaFoldDB" id="A0AAV3TEQ7"/>
<dbReference type="Gene3D" id="3.30.450.20">
    <property type="entry name" value="PAS domain"/>
    <property type="match status" value="2"/>
</dbReference>
<organism evidence="9 10">
    <name type="scientific">Natronoarchaeum mannanilyticum</name>
    <dbReference type="NCBI Taxonomy" id="926360"/>
    <lineage>
        <taxon>Archaea</taxon>
        <taxon>Methanobacteriati</taxon>
        <taxon>Methanobacteriota</taxon>
        <taxon>Stenosarchaea group</taxon>
        <taxon>Halobacteria</taxon>
        <taxon>Halobacteriales</taxon>
        <taxon>Natronoarchaeaceae</taxon>
    </lineage>
</organism>
<dbReference type="GO" id="GO:0000160">
    <property type="term" value="P:phosphorelay signal transduction system"/>
    <property type="evidence" value="ECO:0007669"/>
    <property type="project" value="InterPro"/>
</dbReference>
<gene>
    <name evidence="9" type="ORF">GCM10009020_33560</name>
</gene>
<dbReference type="InterPro" id="IPR007050">
    <property type="entry name" value="HTH_bacterioopsin"/>
</dbReference>
<comment type="caution">
    <text evidence="9">The sequence shown here is derived from an EMBL/GenBank/DDBJ whole genome shotgun (WGS) entry which is preliminary data.</text>
</comment>
<evidence type="ECO:0000256" key="5">
    <source>
        <dbReference type="PROSITE-ProRule" id="PRU00169"/>
    </source>
</evidence>
<dbReference type="Pfam" id="PF00072">
    <property type="entry name" value="Response_reg"/>
    <property type="match status" value="1"/>
</dbReference>
<dbReference type="Pfam" id="PF04967">
    <property type="entry name" value="HTH_10"/>
    <property type="match status" value="1"/>
</dbReference>
<dbReference type="InterPro" id="IPR031803">
    <property type="entry name" value="BAT_GAF/HTH-assoc"/>
</dbReference>
<accession>A0AAV3TEQ7</accession>
<dbReference type="CDD" id="cd00156">
    <property type="entry name" value="REC"/>
    <property type="match status" value="1"/>
</dbReference>
<dbReference type="EMBL" id="BAAADV010000008">
    <property type="protein sequence ID" value="GAA0681757.1"/>
    <property type="molecule type" value="Genomic_DNA"/>
</dbReference>
<keyword evidence="2" id="KW-0418">Kinase</keyword>
<dbReference type="Gene3D" id="3.30.450.40">
    <property type="match status" value="2"/>
</dbReference>
<protein>
    <submittedName>
        <fullName evidence="9">Bacterio-opsin activator domain-containing protein</fullName>
    </submittedName>
</protein>
<dbReference type="InterPro" id="IPR029016">
    <property type="entry name" value="GAF-like_dom_sf"/>
</dbReference>
<evidence type="ECO:0000259" key="7">
    <source>
        <dbReference type="PROSITE" id="PS50110"/>
    </source>
</evidence>
<evidence type="ECO:0000259" key="8">
    <source>
        <dbReference type="PROSITE" id="PS50112"/>
    </source>
</evidence>
<dbReference type="Pfam" id="PF15915">
    <property type="entry name" value="BAT"/>
    <property type="match status" value="1"/>
</dbReference>
<evidence type="ECO:0000256" key="3">
    <source>
        <dbReference type="ARBA" id="ARBA00023015"/>
    </source>
</evidence>
<keyword evidence="1" id="KW-0808">Transferase</keyword>
<dbReference type="RefSeq" id="WP_343775509.1">
    <property type="nucleotide sequence ID" value="NZ_BAAADV010000008.1"/>
</dbReference>
<name>A0AAV3TEQ7_9EURY</name>
<dbReference type="InterPro" id="IPR011006">
    <property type="entry name" value="CheY-like_superfamily"/>
</dbReference>
<keyword evidence="4" id="KW-0804">Transcription</keyword>
<dbReference type="CDD" id="cd00130">
    <property type="entry name" value="PAS"/>
    <property type="match status" value="1"/>
</dbReference>
<dbReference type="SMART" id="SM00065">
    <property type="entry name" value="GAF"/>
    <property type="match status" value="2"/>
</dbReference>
<dbReference type="InterPro" id="IPR013656">
    <property type="entry name" value="PAS_4"/>
</dbReference>
<sequence>MTWSGSVLQSSRLLLVGQAAWLDQFADRLSSSVDATVRTVRTTPEALDAVRRGTVDCVVTAYALDETTGVEVLRTIRAETETLPVVLGAASGSDAVASEAMDAGVTDYVAVDDASDEALDDTVTELLRRTERAVRSARRTATRRDRARQFEAMFQDVRTATWVLDADGALARANRRARELVHEEITSLVGEPFWTLPWWDGDDGIRQDVRRLVETALRGTFGNAVVSQPRDAADPRVIDLSVRPVENEAGELVSIVVRGVDISDRVGLERELRRSEELHRVTLNNMTDTVLITDEGGEYTYVCPNVHFIFGYTAEEIRELGTIDELLGEDLFDREELAEEGVLKNIECTATDKAGREHTLLVNVREVSIQDGRLLYSCRDITTRKQREDALATLQETAREFLYAGTHQEIAQHVVDSTPDVLDVDASAVYLFDADANDLQPAAYSPAMTELNGPLPTVHVDGTALPSHSFVEDEPLFFADVHEADRLENRATDLRSTAYIPLGDHGVFVAGSEQVDAFSQVTRELADLLAATAEAALDRVSRESRLREQERTLQEQNDQLTALNRTNETIREIDHALVQAETREEIDHTVCELLADDDRFSFAWIGTVDQATETVDPRAWAGDGRGYLDSQSFDVTESATEPAARTAATGEATMISNVAEGLRDEPWRKEALVRDYLSALSIPLRYNEITHGVLTVYAETRDAFDDTAQAVLVELGETIASALSAIERKNALLTTSMTRVELAVDDPSFVLSRLARDAECTLSYHGGVQQTAEGSYVFVTVDDASVESVADVAAELIAVDDARPISADGSGGVLRLKLAEPFLALELADHGAVFREATADPSATTLVVDVPGSIDVRTVTQLVGGAFSDVELRSKQSIDQASERTLYAQVLDELTDRQLEVVQTAYYSGYFESPRDSTGEDVAATLDISPPAFYQHVRAAQRKLFAALFDGSHHPVAALPE</sequence>
<evidence type="ECO:0000256" key="4">
    <source>
        <dbReference type="ARBA" id="ARBA00023163"/>
    </source>
</evidence>
<dbReference type="GO" id="GO:0016301">
    <property type="term" value="F:kinase activity"/>
    <property type="evidence" value="ECO:0007669"/>
    <property type="project" value="UniProtKB-KW"/>
</dbReference>
<dbReference type="PROSITE" id="PS50110">
    <property type="entry name" value="RESPONSE_REGULATORY"/>
    <property type="match status" value="1"/>
</dbReference>
<feature type="domain" description="Response regulatory" evidence="7">
    <location>
        <begin position="12"/>
        <end position="126"/>
    </location>
</feature>
<dbReference type="SMART" id="SM00091">
    <property type="entry name" value="PAS"/>
    <property type="match status" value="2"/>
</dbReference>
<dbReference type="SUPFAM" id="SSF52172">
    <property type="entry name" value="CheY-like"/>
    <property type="match status" value="1"/>
</dbReference>
<keyword evidence="3" id="KW-0805">Transcription regulation</keyword>
<comment type="caution">
    <text evidence="5">Lacks conserved residue(s) required for the propagation of feature annotation.</text>
</comment>
<dbReference type="InterPro" id="IPR035965">
    <property type="entry name" value="PAS-like_dom_sf"/>
</dbReference>
<dbReference type="SUPFAM" id="SSF55785">
    <property type="entry name" value="PYP-like sensor domain (PAS domain)"/>
    <property type="match status" value="2"/>
</dbReference>
<feature type="coiled-coil region" evidence="6">
    <location>
        <begin position="539"/>
        <end position="583"/>
    </location>
</feature>
<keyword evidence="10" id="KW-1185">Reference proteome</keyword>
<evidence type="ECO:0000256" key="6">
    <source>
        <dbReference type="SAM" id="Coils"/>
    </source>
</evidence>
<dbReference type="PANTHER" id="PTHR34236">
    <property type="entry name" value="DIMETHYL SULFOXIDE REDUCTASE TRANSCRIPTIONAL ACTIVATOR"/>
    <property type="match status" value="1"/>
</dbReference>
<evidence type="ECO:0000313" key="10">
    <source>
        <dbReference type="Proteomes" id="UP001500420"/>
    </source>
</evidence>
<dbReference type="Pfam" id="PF08448">
    <property type="entry name" value="PAS_4"/>
    <property type="match status" value="1"/>
</dbReference>
<evidence type="ECO:0000256" key="1">
    <source>
        <dbReference type="ARBA" id="ARBA00022679"/>
    </source>
</evidence>
<dbReference type="InterPro" id="IPR001789">
    <property type="entry name" value="Sig_transdc_resp-reg_receiver"/>
</dbReference>
<dbReference type="InterPro" id="IPR000014">
    <property type="entry name" value="PAS"/>
</dbReference>
<dbReference type="SMART" id="SM00448">
    <property type="entry name" value="REC"/>
    <property type="match status" value="1"/>
</dbReference>
<dbReference type="Pfam" id="PF13185">
    <property type="entry name" value="GAF_2"/>
    <property type="match status" value="2"/>
</dbReference>
<keyword evidence="6" id="KW-0175">Coiled coil</keyword>
<evidence type="ECO:0000313" key="9">
    <source>
        <dbReference type="EMBL" id="GAA0681757.1"/>
    </source>
</evidence>
<dbReference type="PROSITE" id="PS50112">
    <property type="entry name" value="PAS"/>
    <property type="match status" value="1"/>
</dbReference>
<feature type="domain" description="PAS" evidence="8">
    <location>
        <begin position="275"/>
        <end position="330"/>
    </location>
</feature>
<dbReference type="SUPFAM" id="SSF55781">
    <property type="entry name" value="GAF domain-like"/>
    <property type="match status" value="2"/>
</dbReference>
<proteinExistence type="predicted"/>
<evidence type="ECO:0000256" key="2">
    <source>
        <dbReference type="ARBA" id="ARBA00022777"/>
    </source>
</evidence>
<dbReference type="InterPro" id="IPR003018">
    <property type="entry name" value="GAF"/>
</dbReference>
<reference evidence="9 10" key="1">
    <citation type="journal article" date="2019" name="Int. J. Syst. Evol. Microbiol.">
        <title>The Global Catalogue of Microorganisms (GCM) 10K type strain sequencing project: providing services to taxonomists for standard genome sequencing and annotation.</title>
        <authorList>
            <consortium name="The Broad Institute Genomics Platform"/>
            <consortium name="The Broad Institute Genome Sequencing Center for Infectious Disease"/>
            <person name="Wu L."/>
            <person name="Ma J."/>
        </authorList>
    </citation>
    <scope>NUCLEOTIDE SEQUENCE [LARGE SCALE GENOMIC DNA]</scope>
    <source>
        <strain evidence="9 10">JCM 16328</strain>
    </source>
</reference>
<dbReference type="Gene3D" id="3.40.50.2300">
    <property type="match status" value="1"/>
</dbReference>
<dbReference type="Proteomes" id="UP001500420">
    <property type="component" value="Unassembled WGS sequence"/>
</dbReference>
<dbReference type="PANTHER" id="PTHR34236:SF1">
    <property type="entry name" value="DIMETHYL SULFOXIDE REDUCTASE TRANSCRIPTIONAL ACTIVATOR"/>
    <property type="match status" value="1"/>
</dbReference>
<dbReference type="NCBIfam" id="TIGR00229">
    <property type="entry name" value="sensory_box"/>
    <property type="match status" value="2"/>
</dbReference>